<keyword evidence="12 15" id="KW-0670">Pyruvate</keyword>
<name>A0ABX1T324_PELUQ</name>
<comment type="caution">
    <text evidence="15">The sequence shown here is derived from an EMBL/GenBank/DDBJ whole genome shotgun (WGS) entry which is preliminary data.</text>
</comment>
<dbReference type="InterPro" id="IPR015806">
    <property type="entry name" value="Pyrv_Knase_insert_dom_sf"/>
</dbReference>
<keyword evidence="8 13" id="KW-0418">Kinase</keyword>
<gene>
    <name evidence="15" type="ORF">VP91_00002130</name>
</gene>
<comment type="cofactor">
    <cofactor evidence="1">
        <name>K(+)</name>
        <dbReference type="ChEBI" id="CHEBI:29103"/>
    </cofactor>
</comment>
<evidence type="ECO:0000256" key="8">
    <source>
        <dbReference type="ARBA" id="ARBA00022777"/>
    </source>
</evidence>
<keyword evidence="6" id="KW-0479">Metal-binding</keyword>
<evidence type="ECO:0000256" key="11">
    <source>
        <dbReference type="ARBA" id="ARBA00023152"/>
    </source>
</evidence>
<feature type="domain" description="Pyruvate kinase barrel" evidence="14">
    <location>
        <begin position="2"/>
        <end position="296"/>
    </location>
</feature>
<dbReference type="Pfam" id="PF00224">
    <property type="entry name" value="PK"/>
    <property type="match status" value="1"/>
</dbReference>
<keyword evidence="5 13" id="KW-0808">Transferase</keyword>
<reference evidence="15 16" key="1">
    <citation type="submission" date="2019-07" db="EMBL/GenBank/DDBJ databases">
        <title>SAR11 Genome Evolution.</title>
        <authorList>
            <person name="Giovannoni S."/>
        </authorList>
    </citation>
    <scope>NUCLEOTIDE SEQUENCE [LARGE SCALE GENOMIC DNA]</scope>
    <source>
        <strain evidence="15 16">HTCC9565</strain>
    </source>
</reference>
<keyword evidence="10 13" id="KW-0460">Magnesium</keyword>
<accession>A0ABX1T324</accession>
<evidence type="ECO:0000313" key="15">
    <source>
        <dbReference type="EMBL" id="NMN67080.1"/>
    </source>
</evidence>
<evidence type="ECO:0000256" key="5">
    <source>
        <dbReference type="ARBA" id="ARBA00022679"/>
    </source>
</evidence>
<dbReference type="InterPro" id="IPR040442">
    <property type="entry name" value="Pyrv_kinase-like_dom_sf"/>
</dbReference>
<evidence type="ECO:0000256" key="1">
    <source>
        <dbReference type="ARBA" id="ARBA00001958"/>
    </source>
</evidence>
<dbReference type="RefSeq" id="WP_169035595.1">
    <property type="nucleotide sequence ID" value="NZ_LANA01000001.1"/>
</dbReference>
<dbReference type="InterPro" id="IPR015793">
    <property type="entry name" value="Pyrv_Knase_brl"/>
</dbReference>
<dbReference type="Gene3D" id="3.20.20.60">
    <property type="entry name" value="Phosphoenolpyruvate-binding domains"/>
    <property type="match status" value="1"/>
</dbReference>
<evidence type="ECO:0000256" key="9">
    <source>
        <dbReference type="ARBA" id="ARBA00022840"/>
    </source>
</evidence>
<dbReference type="PROSITE" id="PS00110">
    <property type="entry name" value="PYRUVATE_KINASE"/>
    <property type="match status" value="1"/>
</dbReference>
<comment type="pathway">
    <text evidence="2 13">Carbohydrate degradation; glycolysis; pyruvate from D-glyceraldehyde 3-phosphate: step 5/5.</text>
</comment>
<evidence type="ECO:0000256" key="3">
    <source>
        <dbReference type="ARBA" id="ARBA00008663"/>
    </source>
</evidence>
<evidence type="ECO:0000256" key="2">
    <source>
        <dbReference type="ARBA" id="ARBA00004997"/>
    </source>
</evidence>
<organism evidence="15 16">
    <name type="scientific">Pelagibacter ubique</name>
    <dbReference type="NCBI Taxonomy" id="198252"/>
    <lineage>
        <taxon>Bacteria</taxon>
        <taxon>Pseudomonadati</taxon>
        <taxon>Pseudomonadota</taxon>
        <taxon>Alphaproteobacteria</taxon>
        <taxon>Candidatus Pelagibacterales</taxon>
        <taxon>Candidatus Pelagibacteraceae</taxon>
        <taxon>Candidatus Pelagibacter</taxon>
    </lineage>
</organism>
<dbReference type="SUPFAM" id="SSF50800">
    <property type="entry name" value="PK beta-barrel domain-like"/>
    <property type="match status" value="1"/>
</dbReference>
<evidence type="ECO:0000256" key="6">
    <source>
        <dbReference type="ARBA" id="ARBA00022723"/>
    </source>
</evidence>
<dbReference type="Gene3D" id="2.40.33.10">
    <property type="entry name" value="PK beta-barrel domain-like"/>
    <property type="match status" value="1"/>
</dbReference>
<dbReference type="Proteomes" id="UP001166004">
    <property type="component" value="Unassembled WGS sequence"/>
</dbReference>
<evidence type="ECO:0000256" key="7">
    <source>
        <dbReference type="ARBA" id="ARBA00022741"/>
    </source>
</evidence>
<dbReference type="EMBL" id="LANA01000001">
    <property type="protein sequence ID" value="NMN67080.1"/>
    <property type="molecule type" value="Genomic_DNA"/>
</dbReference>
<keyword evidence="11 13" id="KW-0324">Glycolysis</keyword>
<dbReference type="InterPro" id="IPR015813">
    <property type="entry name" value="Pyrv/PenolPyrv_kinase-like_dom"/>
</dbReference>
<keyword evidence="9" id="KW-0067">ATP-binding</keyword>
<evidence type="ECO:0000259" key="14">
    <source>
        <dbReference type="Pfam" id="PF00224"/>
    </source>
</evidence>
<dbReference type="EC" id="2.7.1.40" evidence="4 13"/>
<dbReference type="InterPro" id="IPR011037">
    <property type="entry name" value="Pyrv_Knase-like_insert_dom_sf"/>
</dbReference>
<protein>
    <recommendedName>
        <fullName evidence="4 13">Pyruvate kinase</fullName>
        <ecNumber evidence="4 13">2.7.1.40</ecNumber>
    </recommendedName>
</protein>
<dbReference type="SUPFAM" id="SSF51621">
    <property type="entry name" value="Phosphoenolpyruvate/pyruvate domain"/>
    <property type="match status" value="1"/>
</dbReference>
<evidence type="ECO:0000313" key="16">
    <source>
        <dbReference type="Proteomes" id="UP001166004"/>
    </source>
</evidence>
<proteinExistence type="inferred from homology"/>
<dbReference type="InterPro" id="IPR001697">
    <property type="entry name" value="Pyr_Knase"/>
</dbReference>
<evidence type="ECO:0000256" key="12">
    <source>
        <dbReference type="ARBA" id="ARBA00023317"/>
    </source>
</evidence>
<dbReference type="PRINTS" id="PR01050">
    <property type="entry name" value="PYRUVTKNASE"/>
</dbReference>
<comment type="catalytic activity">
    <reaction evidence="13">
        <text>pyruvate + ATP = phosphoenolpyruvate + ADP + H(+)</text>
        <dbReference type="Rhea" id="RHEA:18157"/>
        <dbReference type="ChEBI" id="CHEBI:15361"/>
        <dbReference type="ChEBI" id="CHEBI:15378"/>
        <dbReference type="ChEBI" id="CHEBI:30616"/>
        <dbReference type="ChEBI" id="CHEBI:58702"/>
        <dbReference type="ChEBI" id="CHEBI:456216"/>
        <dbReference type="EC" id="2.7.1.40"/>
    </reaction>
</comment>
<keyword evidence="16" id="KW-1185">Reference proteome</keyword>
<evidence type="ECO:0000256" key="13">
    <source>
        <dbReference type="RuleBase" id="RU000504"/>
    </source>
</evidence>
<keyword evidence="7" id="KW-0547">Nucleotide-binding</keyword>
<dbReference type="PANTHER" id="PTHR11817">
    <property type="entry name" value="PYRUVATE KINASE"/>
    <property type="match status" value="1"/>
</dbReference>
<evidence type="ECO:0000256" key="10">
    <source>
        <dbReference type="ARBA" id="ARBA00022842"/>
    </source>
</evidence>
<dbReference type="InterPro" id="IPR018209">
    <property type="entry name" value="Pyrv_Knase_AS"/>
</dbReference>
<evidence type="ECO:0000256" key="4">
    <source>
        <dbReference type="ARBA" id="ARBA00012142"/>
    </source>
</evidence>
<sequence>MKILPTIGPETVKKQNLKFLLNRTDMVRINSSHNSIEWHKATIKKIKSINPQSVILVDFPGIKPRTNNAISKNIKKNEIITFRYGNKITNNDILLTKPLPINIKAKYFSLDDGKFYFKLISKNNNSIKGKSLQNCIIKSKKGLNIPGSIYNDKLQEKIYMKYFKLFSNSKIDAVGLSFVQNKKTIQKIKKKFPELILISKVENSEGLKNVEEISKFSDAIMIDRGDLSAEIGNNNLYNGINRISKYCKKFGKPLIMATDNLESLYNQNTPSKNDIVSLGHSMDVNSDMIMLSEETAISSRWKKIFTWLEKFINSTKKNENISFSKEIFWNITELTKNYTLIVFTRYGLMFDKIFQNNINNKVIVFTDRVKTFNLSKYYKNTECIFTKKFNNKNISKFYFDNIKKYKNKIFEKNNYAFLITISFPKKGTTANSISLLKKEDI</sequence>
<comment type="similarity">
    <text evidence="3 13">Belongs to the pyruvate kinase family.</text>
</comment>
<dbReference type="GO" id="GO:0016301">
    <property type="term" value="F:kinase activity"/>
    <property type="evidence" value="ECO:0007669"/>
    <property type="project" value="UniProtKB-KW"/>
</dbReference>